<organism evidence="2 3">
    <name type="scientific">Psilocybe cf. subviscida</name>
    <dbReference type="NCBI Taxonomy" id="2480587"/>
    <lineage>
        <taxon>Eukaryota</taxon>
        <taxon>Fungi</taxon>
        <taxon>Dikarya</taxon>
        <taxon>Basidiomycota</taxon>
        <taxon>Agaricomycotina</taxon>
        <taxon>Agaricomycetes</taxon>
        <taxon>Agaricomycetidae</taxon>
        <taxon>Agaricales</taxon>
        <taxon>Agaricineae</taxon>
        <taxon>Strophariaceae</taxon>
        <taxon>Psilocybe</taxon>
    </lineage>
</organism>
<dbReference type="Gene3D" id="3.40.30.110">
    <property type="match status" value="2"/>
</dbReference>
<dbReference type="Pfam" id="PF25907">
    <property type="entry name" value="DUF7962"/>
    <property type="match status" value="1"/>
</dbReference>
<dbReference type="SUPFAM" id="SSF52833">
    <property type="entry name" value="Thioredoxin-like"/>
    <property type="match status" value="1"/>
</dbReference>
<proteinExistence type="predicted"/>
<dbReference type="CDD" id="cd00570">
    <property type="entry name" value="GST_N_family"/>
    <property type="match status" value="1"/>
</dbReference>
<dbReference type="OrthoDB" id="202840at2759"/>
<protein>
    <recommendedName>
        <fullName evidence="1">GST N-terminal domain-containing protein</fullName>
    </recommendedName>
</protein>
<dbReference type="AlphaFoldDB" id="A0A8H5BD39"/>
<dbReference type="SUPFAM" id="SSF47616">
    <property type="entry name" value="GST C-terminal domain-like"/>
    <property type="match status" value="1"/>
</dbReference>
<evidence type="ECO:0000313" key="3">
    <source>
        <dbReference type="Proteomes" id="UP000567179"/>
    </source>
</evidence>
<dbReference type="PROSITE" id="PS50404">
    <property type="entry name" value="GST_NTER"/>
    <property type="match status" value="1"/>
</dbReference>
<feature type="domain" description="GST N-terminal" evidence="1">
    <location>
        <begin position="1"/>
        <end position="76"/>
    </location>
</feature>
<reference evidence="2 3" key="1">
    <citation type="journal article" date="2020" name="ISME J.">
        <title>Uncovering the hidden diversity of litter-decomposition mechanisms in mushroom-forming fungi.</title>
        <authorList>
            <person name="Floudas D."/>
            <person name="Bentzer J."/>
            <person name="Ahren D."/>
            <person name="Johansson T."/>
            <person name="Persson P."/>
            <person name="Tunlid A."/>
        </authorList>
    </citation>
    <scope>NUCLEOTIDE SEQUENCE [LARGE SCALE GENOMIC DNA]</scope>
    <source>
        <strain evidence="2 3">CBS 101986</strain>
    </source>
</reference>
<evidence type="ECO:0000313" key="2">
    <source>
        <dbReference type="EMBL" id="KAF5321045.1"/>
    </source>
</evidence>
<keyword evidence="3" id="KW-1185">Reference proteome</keyword>
<dbReference type="EMBL" id="JAACJJ010000028">
    <property type="protein sequence ID" value="KAF5321045.1"/>
    <property type="molecule type" value="Genomic_DNA"/>
</dbReference>
<dbReference type="Proteomes" id="UP000567179">
    <property type="component" value="Unassembled WGS sequence"/>
</dbReference>
<comment type="caution">
    <text evidence="2">The sequence shown here is derived from an EMBL/GenBank/DDBJ whole genome shotgun (WGS) entry which is preliminary data.</text>
</comment>
<dbReference type="InterPro" id="IPR036282">
    <property type="entry name" value="Glutathione-S-Trfase_C_sf"/>
</dbReference>
<dbReference type="InterPro" id="IPR036249">
    <property type="entry name" value="Thioredoxin-like_sf"/>
</dbReference>
<dbReference type="Gene3D" id="1.20.1050.10">
    <property type="match status" value="1"/>
</dbReference>
<dbReference type="Pfam" id="PF13417">
    <property type="entry name" value="GST_N_3"/>
    <property type="match status" value="1"/>
</dbReference>
<dbReference type="InterPro" id="IPR058268">
    <property type="entry name" value="DUF7962"/>
</dbReference>
<accession>A0A8H5BD39</accession>
<evidence type="ECO:0000259" key="1">
    <source>
        <dbReference type="PROSITE" id="PS50404"/>
    </source>
</evidence>
<sequence>MIWDGSPYVAKVENALALKGIPYSVVQIPNILPRPEISDHLGIAYRRVPVLAIGNDVYCDTSAITATLERRFPEAQGYGTLFPSIAISGDGENAANSNPKKDTGLIKAFVKYYIEATLVPILAGLITWSGVPEEYLKDRADFRGAPVNIEAATAAAPLRASALSSHLSLVEEQLADGREYLFGTTGPSLADSTLQAFFSWARPMRNANNVFNSKPFPLTNKWLDRVTLHIGTLKASHPKPNILSGAAAAAEILSGAHDPYEIVGFDEREAERLNVKKGDKVNIAPEDTGRNHPTAGKLVALNREEFVLEVQPKVHTDGVVRVHFPRLGFSVTPMNMENSP</sequence>
<dbReference type="InterPro" id="IPR004045">
    <property type="entry name" value="Glutathione_S-Trfase_N"/>
</dbReference>
<gene>
    <name evidence="2" type="ORF">D9619_000278</name>
</gene>
<name>A0A8H5BD39_9AGAR</name>